<dbReference type="HOGENOM" id="CLU_3220688_0_0_6"/>
<reference evidence="2" key="2">
    <citation type="submission" date="2012-04" db="EMBL/GenBank/DDBJ databases">
        <title>Complete genome sequence of Providencia stuartii clinical isolate MRSN 2154.</title>
        <authorList>
            <person name="Clifford R.J."/>
            <person name="Hang J."/>
            <person name="Riley M.C."/>
            <person name="Onmus-Leone F."/>
            <person name="Kuschner R.A."/>
            <person name="Lesho E.P."/>
            <person name="Waterman P.E."/>
        </authorList>
    </citation>
    <scope>NUCLEOTIDE SEQUENCE [LARGE SCALE GENOMIC DNA]</scope>
    <source>
        <strain evidence="2">MRSN 2154</strain>
    </source>
</reference>
<dbReference type="Proteomes" id="UP000005012">
    <property type="component" value="Chromosome"/>
</dbReference>
<name>A0A140NMY1_PROSM</name>
<keyword evidence="1" id="KW-0436">Ligase</keyword>
<dbReference type="GO" id="GO:0004822">
    <property type="term" value="F:isoleucine-tRNA ligase activity"/>
    <property type="evidence" value="ECO:0007669"/>
    <property type="project" value="UniProtKB-EC"/>
</dbReference>
<evidence type="ECO:0000313" key="1">
    <source>
        <dbReference type="EMBL" id="AFH93312.1"/>
    </source>
</evidence>
<organism evidence="1 2">
    <name type="scientific">Providencia stuartii (strain MRSN 2154)</name>
    <dbReference type="NCBI Taxonomy" id="1157951"/>
    <lineage>
        <taxon>Bacteria</taxon>
        <taxon>Pseudomonadati</taxon>
        <taxon>Pseudomonadota</taxon>
        <taxon>Gammaproteobacteria</taxon>
        <taxon>Enterobacterales</taxon>
        <taxon>Morganellaceae</taxon>
        <taxon>Providencia</taxon>
    </lineage>
</organism>
<gene>
    <name evidence="1" type="primary">ileS</name>
    <name evidence="1" type="ordered locus">S70_07205</name>
</gene>
<accession>A0A140NMY1</accession>
<proteinExistence type="predicted"/>
<dbReference type="PATRIC" id="fig|1157951.4.peg.1435"/>
<reference evidence="1 2" key="1">
    <citation type="journal article" date="2012" name="J. Bacteriol.">
        <title>Complete Genome Sequence of Providencia stuartii Clinical Isolate MRSN 2154.</title>
        <authorList>
            <person name="Clifford R.J."/>
            <person name="Hang J."/>
            <person name="Riley M.C."/>
            <person name="Onmus-Leone F."/>
            <person name="Kuschner R.A."/>
            <person name="Lesho E.P."/>
            <person name="Waterman P.E."/>
        </authorList>
    </citation>
    <scope>NUCLEOTIDE SEQUENCE [LARGE SCALE GENOMIC DNA]</scope>
    <source>
        <strain evidence="1 2">MRSN 2154</strain>
    </source>
</reference>
<dbReference type="EMBL" id="CP003488">
    <property type="protein sequence ID" value="AFH93312.1"/>
    <property type="molecule type" value="Genomic_DNA"/>
</dbReference>
<protein>
    <submittedName>
        <fullName evidence="1">Isoleucyl-tRNA synthetase</fullName>
        <ecNumber evidence="1">6.1.1.5</ecNumber>
    </submittedName>
</protein>
<sequence length="44" mass="5243">MRGDLAKREPQMLERWYKEGLYHAIRKAKSGQKNIYSARWSSVC</sequence>
<dbReference type="AlphaFoldDB" id="A0A140NMY1"/>
<dbReference type="KEGG" id="psi:S70_07205"/>
<dbReference type="EC" id="6.1.1.5" evidence="1"/>
<evidence type="ECO:0000313" key="2">
    <source>
        <dbReference type="Proteomes" id="UP000005012"/>
    </source>
</evidence>